<sequence length="190" mass="22521">MKQQILDHILKFVDLSLKEQDEFLSILTEKHLRKKQFLISPGELVSSEFYVVKGCLQAYCIDEKGEKHIIQFAVDDWWISDFEAFFNQQPAKLYIEALEDSYLLEINKEALETLYKRIPIFERFFRIKTTNAFVSLRGRILSILQKSGKERYLEFCAIYPNIEKRVANYHIANYLGIKPESLSRIRKEML</sequence>
<dbReference type="RefSeq" id="WP_236133700.1">
    <property type="nucleotide sequence ID" value="NZ_JAKGTH010000008.1"/>
</dbReference>
<dbReference type="Gene3D" id="2.60.120.10">
    <property type="entry name" value="Jelly Rolls"/>
    <property type="match status" value="1"/>
</dbReference>
<gene>
    <name evidence="2" type="ORF">L1I30_07710</name>
</gene>
<name>A0ABS9EF87_9FLAO</name>
<dbReference type="EMBL" id="JAKGTH010000008">
    <property type="protein sequence ID" value="MCF4101547.1"/>
    <property type="molecule type" value="Genomic_DNA"/>
</dbReference>
<dbReference type="SUPFAM" id="SSF51206">
    <property type="entry name" value="cAMP-binding domain-like"/>
    <property type="match status" value="1"/>
</dbReference>
<dbReference type="CDD" id="cd00038">
    <property type="entry name" value="CAP_ED"/>
    <property type="match status" value="1"/>
</dbReference>
<organism evidence="2 3">
    <name type="scientific">Gillisia lutea</name>
    <dbReference type="NCBI Taxonomy" id="2909668"/>
    <lineage>
        <taxon>Bacteria</taxon>
        <taxon>Pseudomonadati</taxon>
        <taxon>Bacteroidota</taxon>
        <taxon>Flavobacteriia</taxon>
        <taxon>Flavobacteriales</taxon>
        <taxon>Flavobacteriaceae</taxon>
        <taxon>Gillisia</taxon>
    </lineage>
</organism>
<protein>
    <submittedName>
        <fullName evidence="2">Crp/Fnr family transcriptional regulator</fullName>
    </submittedName>
</protein>
<comment type="caution">
    <text evidence="2">The sequence shown here is derived from an EMBL/GenBank/DDBJ whole genome shotgun (WGS) entry which is preliminary data.</text>
</comment>
<evidence type="ECO:0000313" key="3">
    <source>
        <dbReference type="Proteomes" id="UP001179363"/>
    </source>
</evidence>
<accession>A0ABS9EF87</accession>
<dbReference type="InterPro" id="IPR000595">
    <property type="entry name" value="cNMP-bd_dom"/>
</dbReference>
<reference evidence="2" key="1">
    <citation type="submission" date="2022-01" db="EMBL/GenBank/DDBJ databases">
        <title>Gillisia lutea sp. nov., isolated from marine plastic residues from the Malvarosa beach (Valencia, Spain).</title>
        <authorList>
            <person name="Vidal-Verdu A."/>
            <person name="Molina-Menor E."/>
            <person name="Satari L."/>
            <person name="Pascual J."/>
            <person name="Pereto J."/>
            <person name="Porcar M."/>
        </authorList>
    </citation>
    <scope>NUCLEOTIDE SEQUENCE</scope>
    <source>
        <strain evidence="2">M10.2A</strain>
    </source>
</reference>
<keyword evidence="3" id="KW-1185">Reference proteome</keyword>
<proteinExistence type="predicted"/>
<dbReference type="PROSITE" id="PS50042">
    <property type="entry name" value="CNMP_BINDING_3"/>
    <property type="match status" value="1"/>
</dbReference>
<dbReference type="Pfam" id="PF00027">
    <property type="entry name" value="cNMP_binding"/>
    <property type="match status" value="1"/>
</dbReference>
<dbReference type="InterPro" id="IPR014710">
    <property type="entry name" value="RmlC-like_jellyroll"/>
</dbReference>
<dbReference type="Proteomes" id="UP001179363">
    <property type="component" value="Unassembled WGS sequence"/>
</dbReference>
<dbReference type="InterPro" id="IPR018490">
    <property type="entry name" value="cNMP-bd_dom_sf"/>
</dbReference>
<feature type="domain" description="Cyclic nucleotide-binding" evidence="1">
    <location>
        <begin position="11"/>
        <end position="114"/>
    </location>
</feature>
<evidence type="ECO:0000259" key="1">
    <source>
        <dbReference type="PROSITE" id="PS50042"/>
    </source>
</evidence>
<evidence type="ECO:0000313" key="2">
    <source>
        <dbReference type="EMBL" id="MCF4101547.1"/>
    </source>
</evidence>